<feature type="non-terminal residue" evidence="3">
    <location>
        <position position="212"/>
    </location>
</feature>
<dbReference type="Gene3D" id="1.20.930.10">
    <property type="entry name" value="Conserved domain common to transcription factors TFIIS, elongin A, CRSP70"/>
    <property type="match status" value="1"/>
</dbReference>
<keyword evidence="4" id="KW-1185">Reference proteome</keyword>
<feature type="domain" description="TFIIS N-terminal" evidence="2">
    <location>
        <begin position="101"/>
        <end position="147"/>
    </location>
</feature>
<dbReference type="OMA" id="KALCEGW"/>
<dbReference type="InterPro" id="IPR035441">
    <property type="entry name" value="TFIIS/LEDGF_dom_sf"/>
</dbReference>
<organism evidence="3 4">
    <name type="scientific">Cynara cardunculus var. scolymus</name>
    <name type="common">Globe artichoke</name>
    <name type="synonym">Cynara scolymus</name>
    <dbReference type="NCBI Taxonomy" id="59895"/>
    <lineage>
        <taxon>Eukaryota</taxon>
        <taxon>Viridiplantae</taxon>
        <taxon>Streptophyta</taxon>
        <taxon>Embryophyta</taxon>
        <taxon>Tracheophyta</taxon>
        <taxon>Spermatophyta</taxon>
        <taxon>Magnoliopsida</taxon>
        <taxon>eudicotyledons</taxon>
        <taxon>Gunneridae</taxon>
        <taxon>Pentapetalae</taxon>
        <taxon>asterids</taxon>
        <taxon>campanulids</taxon>
        <taxon>Asterales</taxon>
        <taxon>Asteraceae</taxon>
        <taxon>Carduoideae</taxon>
        <taxon>Cardueae</taxon>
        <taxon>Carduinae</taxon>
        <taxon>Cynara</taxon>
    </lineage>
</organism>
<dbReference type="STRING" id="59895.A0A103YEV2"/>
<dbReference type="PANTHER" id="PTHR47292:SF1">
    <property type="entry name" value="TRANSCRIPTION ELONGATION FACTOR (TFIIS) FAMILY PROTEIN"/>
    <property type="match status" value="1"/>
</dbReference>
<evidence type="ECO:0000313" key="4">
    <source>
        <dbReference type="Proteomes" id="UP000243975"/>
    </source>
</evidence>
<dbReference type="Pfam" id="PF08711">
    <property type="entry name" value="Med26"/>
    <property type="match status" value="1"/>
</dbReference>
<evidence type="ECO:0000313" key="3">
    <source>
        <dbReference type="EMBL" id="KVI07797.1"/>
    </source>
</evidence>
<gene>
    <name evidence="3" type="ORF">Ccrd_013839</name>
</gene>
<dbReference type="PANTHER" id="PTHR47292">
    <property type="entry name" value="TRANSCRIPTION ELONGATION FACTOR (TFIIS) FAMILY PROTEIN-RELATED"/>
    <property type="match status" value="1"/>
</dbReference>
<name>A0A103YEV2_CYNCS</name>
<dbReference type="EMBL" id="LEKV01001487">
    <property type="protein sequence ID" value="KVI07797.1"/>
    <property type="molecule type" value="Genomic_DNA"/>
</dbReference>
<dbReference type="AlphaFoldDB" id="A0A103YEV2"/>
<proteinExistence type="predicted"/>
<dbReference type="Gramene" id="KVI07797">
    <property type="protein sequence ID" value="KVI07797"/>
    <property type="gene ID" value="Ccrd_013839"/>
</dbReference>
<evidence type="ECO:0000259" key="2">
    <source>
        <dbReference type="Pfam" id="PF08711"/>
    </source>
</evidence>
<protein>
    <submittedName>
        <fullName evidence="3">Transcription factor IIS, N-terminal</fullName>
    </submittedName>
</protein>
<feature type="region of interest" description="Disordered" evidence="1">
    <location>
        <begin position="180"/>
        <end position="212"/>
    </location>
</feature>
<evidence type="ECO:0000256" key="1">
    <source>
        <dbReference type="SAM" id="MobiDB-lite"/>
    </source>
</evidence>
<reference evidence="3 4" key="1">
    <citation type="journal article" date="2016" name="Sci. Rep.">
        <title>The genome sequence of the outbreeding globe artichoke constructed de novo incorporating a phase-aware low-pass sequencing strategy of F1 progeny.</title>
        <authorList>
            <person name="Scaglione D."/>
            <person name="Reyes-Chin-Wo S."/>
            <person name="Acquadro A."/>
            <person name="Froenicke L."/>
            <person name="Portis E."/>
            <person name="Beitel C."/>
            <person name="Tirone M."/>
            <person name="Mauro R."/>
            <person name="Lo Monaco A."/>
            <person name="Mauromicale G."/>
            <person name="Faccioli P."/>
            <person name="Cattivelli L."/>
            <person name="Rieseberg L."/>
            <person name="Michelmore R."/>
            <person name="Lanteri S."/>
        </authorList>
    </citation>
    <scope>NUCLEOTIDE SEQUENCE [LARGE SCALE GENOMIC DNA]</scope>
    <source>
        <strain evidence="3">2C</strain>
    </source>
</reference>
<dbReference type="Proteomes" id="UP000243975">
    <property type="component" value="Unassembled WGS sequence"/>
</dbReference>
<dbReference type="SUPFAM" id="SSF47676">
    <property type="entry name" value="Conserved domain common to transcription factors TFIIS, elongin A, CRSP70"/>
    <property type="match status" value="1"/>
</dbReference>
<dbReference type="InterPro" id="IPR017923">
    <property type="entry name" value="TFIIS_N"/>
</dbReference>
<sequence length="212" mass="23855">MTLEDFFTLTELRDGLTTPTRVNELLTVMQKEKDCVVKNVGEATRQWSAVACTIATTENKDCLDLFIQLDGLWFIDRWLKDAQKFGNDTENRFLEELIIALLRALERLQVDNHRSISSGIDKTVQDLLGHSSSMVREKAKALCEGWTPIQDIDVAPTDVKMIEAIGNATECPAVAISNEENMEQSSDQKMLKEEMPTQETIMESASTNQDPV</sequence>
<comment type="caution">
    <text evidence="3">The sequence shown here is derived from an EMBL/GenBank/DDBJ whole genome shotgun (WGS) entry which is preliminary data.</text>
</comment>
<accession>A0A103YEV2</accession>
<feature type="compositionally biased region" description="Polar residues" evidence="1">
    <location>
        <begin position="197"/>
        <end position="212"/>
    </location>
</feature>